<name>A0A1G9VXX9_9ACTO</name>
<evidence type="ECO:0000313" key="2">
    <source>
        <dbReference type="Proteomes" id="UP000199671"/>
    </source>
</evidence>
<protein>
    <submittedName>
        <fullName evidence="1">Uncharacterized protein</fullName>
    </submittedName>
</protein>
<sequence>MDVTANPILNRLSDAEFLWANRRQEGAFLMVLVAVAAAGRLAHPEIRGDRANFVAFMKDSHDWTINVEYRGEQVDLDHLFYKWMRCELVHNGGLPVDLQINESFADPRSCAVRAGGAPDYTVLVSPGWYWFLAEYVRSTVER</sequence>
<dbReference type="AlphaFoldDB" id="A0A1G9VXX9"/>
<reference evidence="1 2" key="1">
    <citation type="submission" date="2016-10" db="EMBL/GenBank/DDBJ databases">
        <authorList>
            <person name="de Groot N.N."/>
        </authorList>
    </citation>
    <scope>NUCLEOTIDE SEQUENCE [LARGE SCALE GENOMIC DNA]</scope>
    <source>
        <strain evidence="1 2">KPR-7B</strain>
    </source>
</reference>
<dbReference type="EMBL" id="FNHU01000006">
    <property type="protein sequence ID" value="SDM77003.1"/>
    <property type="molecule type" value="Genomic_DNA"/>
</dbReference>
<dbReference type="Proteomes" id="UP000199671">
    <property type="component" value="Unassembled WGS sequence"/>
</dbReference>
<evidence type="ECO:0000313" key="1">
    <source>
        <dbReference type="EMBL" id="SDM77003.1"/>
    </source>
</evidence>
<proteinExistence type="predicted"/>
<gene>
    <name evidence="1" type="ORF">SAMN04487766_106185</name>
</gene>
<accession>A0A1G9VXX9</accession>
<organism evidence="1 2">
    <name type="scientific">Actinomyces ruminicola</name>
    <dbReference type="NCBI Taxonomy" id="332524"/>
    <lineage>
        <taxon>Bacteria</taxon>
        <taxon>Bacillati</taxon>
        <taxon>Actinomycetota</taxon>
        <taxon>Actinomycetes</taxon>
        <taxon>Actinomycetales</taxon>
        <taxon>Actinomycetaceae</taxon>
        <taxon>Actinomyces</taxon>
    </lineage>
</organism>
<dbReference type="OrthoDB" id="5188147at2"/>
<dbReference type="RefSeq" id="WP_092610009.1">
    <property type="nucleotide sequence ID" value="NZ_FNHU01000006.1"/>
</dbReference>